<comment type="similarity">
    <text evidence="1">Belongs to the sigma-70 factor family. ECF subfamily.</text>
</comment>
<dbReference type="SUPFAM" id="SSF88659">
    <property type="entry name" value="Sigma3 and sigma4 domains of RNA polymerase sigma factors"/>
    <property type="match status" value="1"/>
</dbReference>
<dbReference type="Pfam" id="PF08281">
    <property type="entry name" value="Sigma70_r4_2"/>
    <property type="match status" value="1"/>
</dbReference>
<organism evidence="9 10">
    <name type="scientific">Nocardiopsis composta</name>
    <dbReference type="NCBI Taxonomy" id="157465"/>
    <lineage>
        <taxon>Bacteria</taxon>
        <taxon>Bacillati</taxon>
        <taxon>Actinomycetota</taxon>
        <taxon>Actinomycetes</taxon>
        <taxon>Streptosporangiales</taxon>
        <taxon>Nocardiopsidaceae</taxon>
        <taxon>Nocardiopsis</taxon>
    </lineage>
</organism>
<dbReference type="RefSeq" id="WP_184392391.1">
    <property type="nucleotide sequence ID" value="NZ_BAAAJD010000110.1"/>
</dbReference>
<dbReference type="SUPFAM" id="SSF88946">
    <property type="entry name" value="Sigma2 domain of RNA polymerase sigma factors"/>
    <property type="match status" value="1"/>
</dbReference>
<dbReference type="EMBL" id="JACHDB010000001">
    <property type="protein sequence ID" value="MBB5432887.1"/>
    <property type="molecule type" value="Genomic_DNA"/>
</dbReference>
<gene>
    <name evidence="9" type="ORF">HDA36_002971</name>
</gene>
<evidence type="ECO:0000256" key="1">
    <source>
        <dbReference type="ARBA" id="ARBA00010641"/>
    </source>
</evidence>
<evidence type="ECO:0000313" key="10">
    <source>
        <dbReference type="Proteomes" id="UP000572635"/>
    </source>
</evidence>
<dbReference type="GO" id="GO:0016987">
    <property type="term" value="F:sigma factor activity"/>
    <property type="evidence" value="ECO:0007669"/>
    <property type="project" value="UniProtKB-KW"/>
</dbReference>
<evidence type="ECO:0000259" key="8">
    <source>
        <dbReference type="Pfam" id="PF08281"/>
    </source>
</evidence>
<dbReference type="PANTHER" id="PTHR43133">
    <property type="entry name" value="RNA POLYMERASE ECF-TYPE SIGMA FACTO"/>
    <property type="match status" value="1"/>
</dbReference>
<dbReference type="InterPro" id="IPR007627">
    <property type="entry name" value="RNA_pol_sigma70_r2"/>
</dbReference>
<dbReference type="InterPro" id="IPR013249">
    <property type="entry name" value="RNA_pol_sigma70_r4_t2"/>
</dbReference>
<name>A0A7W8QLX5_9ACTN</name>
<dbReference type="Gene3D" id="1.10.1740.10">
    <property type="match status" value="1"/>
</dbReference>
<feature type="region of interest" description="Disordered" evidence="6">
    <location>
        <begin position="81"/>
        <end position="105"/>
    </location>
</feature>
<proteinExistence type="inferred from homology"/>
<dbReference type="Gene3D" id="1.10.10.10">
    <property type="entry name" value="Winged helix-like DNA-binding domain superfamily/Winged helix DNA-binding domain"/>
    <property type="match status" value="1"/>
</dbReference>
<evidence type="ECO:0000256" key="4">
    <source>
        <dbReference type="ARBA" id="ARBA00023125"/>
    </source>
</evidence>
<keyword evidence="10" id="KW-1185">Reference proteome</keyword>
<feature type="region of interest" description="Disordered" evidence="6">
    <location>
        <begin position="155"/>
        <end position="186"/>
    </location>
</feature>
<evidence type="ECO:0000259" key="7">
    <source>
        <dbReference type="Pfam" id="PF04542"/>
    </source>
</evidence>
<keyword evidence="3" id="KW-0731">Sigma factor</keyword>
<dbReference type="InterPro" id="IPR014284">
    <property type="entry name" value="RNA_pol_sigma-70_dom"/>
</dbReference>
<sequence length="186" mass="20393">MIEETDTDAWFAELYDRYRGLVYSTALRLCGGRGDAEDLAAEAFLRAYRAGSGYGAQRRAELRSRAWLMAILMNLWRNRGRSAARRPPPEPIDGVPEPADPGESVEQAAARRETGGELAALLRLLPERQREAVVLRHVGGLSTAEVAEALGVPEGTAKSHVSRGLKRLRELTEDPAQGGARWTGTR</sequence>
<evidence type="ECO:0000256" key="5">
    <source>
        <dbReference type="ARBA" id="ARBA00023163"/>
    </source>
</evidence>
<dbReference type="PANTHER" id="PTHR43133:SF8">
    <property type="entry name" value="RNA POLYMERASE SIGMA FACTOR HI_1459-RELATED"/>
    <property type="match status" value="1"/>
</dbReference>
<comment type="caution">
    <text evidence="9">The sequence shown here is derived from an EMBL/GenBank/DDBJ whole genome shotgun (WGS) entry which is preliminary data.</text>
</comment>
<dbReference type="GO" id="GO:0003677">
    <property type="term" value="F:DNA binding"/>
    <property type="evidence" value="ECO:0007669"/>
    <property type="project" value="UniProtKB-KW"/>
</dbReference>
<dbReference type="CDD" id="cd06171">
    <property type="entry name" value="Sigma70_r4"/>
    <property type="match status" value="1"/>
</dbReference>
<dbReference type="NCBIfam" id="TIGR02937">
    <property type="entry name" value="sigma70-ECF"/>
    <property type="match status" value="1"/>
</dbReference>
<dbReference type="Pfam" id="PF04542">
    <property type="entry name" value="Sigma70_r2"/>
    <property type="match status" value="1"/>
</dbReference>
<keyword evidence="5" id="KW-0804">Transcription</keyword>
<feature type="domain" description="RNA polymerase sigma-70 region 2" evidence="7">
    <location>
        <begin position="14"/>
        <end position="85"/>
    </location>
</feature>
<evidence type="ECO:0000256" key="2">
    <source>
        <dbReference type="ARBA" id="ARBA00023015"/>
    </source>
</evidence>
<reference evidence="9 10" key="1">
    <citation type="submission" date="2020-08" db="EMBL/GenBank/DDBJ databases">
        <title>Sequencing the genomes of 1000 actinobacteria strains.</title>
        <authorList>
            <person name="Klenk H.-P."/>
        </authorList>
    </citation>
    <scope>NUCLEOTIDE SEQUENCE [LARGE SCALE GENOMIC DNA]</scope>
    <source>
        <strain evidence="9 10">DSM 44551</strain>
    </source>
</reference>
<evidence type="ECO:0000256" key="3">
    <source>
        <dbReference type="ARBA" id="ARBA00023082"/>
    </source>
</evidence>
<dbReference type="GO" id="GO:0006352">
    <property type="term" value="P:DNA-templated transcription initiation"/>
    <property type="evidence" value="ECO:0007669"/>
    <property type="project" value="InterPro"/>
</dbReference>
<feature type="domain" description="RNA polymerase sigma factor 70 region 4 type 2" evidence="8">
    <location>
        <begin position="117"/>
        <end position="168"/>
    </location>
</feature>
<dbReference type="InterPro" id="IPR013325">
    <property type="entry name" value="RNA_pol_sigma_r2"/>
</dbReference>
<keyword evidence="2" id="KW-0805">Transcription regulation</keyword>
<evidence type="ECO:0000313" key="9">
    <source>
        <dbReference type="EMBL" id="MBB5432887.1"/>
    </source>
</evidence>
<keyword evidence="4" id="KW-0238">DNA-binding</keyword>
<dbReference type="InterPro" id="IPR036388">
    <property type="entry name" value="WH-like_DNA-bd_sf"/>
</dbReference>
<dbReference type="InterPro" id="IPR039425">
    <property type="entry name" value="RNA_pol_sigma-70-like"/>
</dbReference>
<protein>
    <submittedName>
        <fullName evidence="9">RNA polymerase sigma-70 factor (ECF subfamily)</fullName>
    </submittedName>
</protein>
<dbReference type="Proteomes" id="UP000572635">
    <property type="component" value="Unassembled WGS sequence"/>
</dbReference>
<dbReference type="AlphaFoldDB" id="A0A7W8QLX5"/>
<accession>A0A7W8QLX5</accession>
<evidence type="ECO:0000256" key="6">
    <source>
        <dbReference type="SAM" id="MobiDB-lite"/>
    </source>
</evidence>
<dbReference type="InterPro" id="IPR013324">
    <property type="entry name" value="RNA_pol_sigma_r3/r4-like"/>
</dbReference>